<accession>A0A264W5J7</accession>
<evidence type="ECO:0000313" key="15">
    <source>
        <dbReference type="EMBL" id="OZS78868.1"/>
    </source>
</evidence>
<dbReference type="GO" id="GO:0070475">
    <property type="term" value="P:rRNA base methylation"/>
    <property type="evidence" value="ECO:0007669"/>
    <property type="project" value="TreeGrafter"/>
</dbReference>
<feature type="domain" description="Ribosomal RNA small subunit methyltransferase E PUA-like" evidence="14">
    <location>
        <begin position="16"/>
        <end position="61"/>
    </location>
</feature>
<dbReference type="Pfam" id="PF04452">
    <property type="entry name" value="Methyltrans_RNA"/>
    <property type="match status" value="1"/>
</dbReference>
<dbReference type="CDD" id="cd18084">
    <property type="entry name" value="RsmE-like"/>
    <property type="match status" value="1"/>
</dbReference>
<evidence type="ECO:0000256" key="7">
    <source>
        <dbReference type="ARBA" id="ARBA00022603"/>
    </source>
</evidence>
<evidence type="ECO:0000256" key="2">
    <source>
        <dbReference type="ARBA" id="ARBA00005528"/>
    </source>
</evidence>
<dbReference type="GO" id="GO:0005737">
    <property type="term" value="C:cytoplasm"/>
    <property type="evidence" value="ECO:0007669"/>
    <property type="project" value="UniProtKB-SubCell"/>
</dbReference>
<dbReference type="InterPro" id="IPR015947">
    <property type="entry name" value="PUA-like_sf"/>
</dbReference>
<dbReference type="OrthoDB" id="9815641at2"/>
<dbReference type="Gene3D" id="3.40.1280.10">
    <property type="match status" value="1"/>
</dbReference>
<evidence type="ECO:0000313" key="16">
    <source>
        <dbReference type="Proteomes" id="UP000217065"/>
    </source>
</evidence>
<dbReference type="InterPro" id="IPR006700">
    <property type="entry name" value="RsmE"/>
</dbReference>
<dbReference type="RefSeq" id="WP_094942099.1">
    <property type="nucleotide sequence ID" value="NZ_NOKQ01000187.1"/>
</dbReference>
<comment type="similarity">
    <text evidence="2 12">Belongs to the RNA methyltransferase RsmE family.</text>
</comment>
<dbReference type="Pfam" id="PF20260">
    <property type="entry name" value="PUA_4"/>
    <property type="match status" value="1"/>
</dbReference>
<dbReference type="EMBL" id="NOKQ01000187">
    <property type="protein sequence ID" value="OZS78868.1"/>
    <property type="molecule type" value="Genomic_DNA"/>
</dbReference>
<keyword evidence="7 12" id="KW-0489">Methyltransferase</keyword>
<dbReference type="InterPro" id="IPR029028">
    <property type="entry name" value="Alpha/beta_knot_MTases"/>
</dbReference>
<comment type="catalytic activity">
    <reaction evidence="11 12">
        <text>uridine(1498) in 16S rRNA + S-adenosyl-L-methionine = N(3)-methyluridine(1498) in 16S rRNA + S-adenosyl-L-homocysteine + H(+)</text>
        <dbReference type="Rhea" id="RHEA:42920"/>
        <dbReference type="Rhea" id="RHEA-COMP:10283"/>
        <dbReference type="Rhea" id="RHEA-COMP:10284"/>
        <dbReference type="ChEBI" id="CHEBI:15378"/>
        <dbReference type="ChEBI" id="CHEBI:57856"/>
        <dbReference type="ChEBI" id="CHEBI:59789"/>
        <dbReference type="ChEBI" id="CHEBI:65315"/>
        <dbReference type="ChEBI" id="CHEBI:74502"/>
        <dbReference type="EC" id="2.1.1.193"/>
    </reaction>
</comment>
<evidence type="ECO:0000259" key="14">
    <source>
        <dbReference type="Pfam" id="PF20260"/>
    </source>
</evidence>
<keyword evidence="9 12" id="KW-0949">S-adenosyl-L-methionine</keyword>
<dbReference type="AlphaFoldDB" id="A0A264W5J7"/>
<dbReference type="PIRSF" id="PIRSF015601">
    <property type="entry name" value="MTase_slr0722"/>
    <property type="match status" value="1"/>
</dbReference>
<comment type="function">
    <text evidence="10 12">Specifically methylates the N3 position of the uracil ring of uridine 1498 (m3U1498) in 16S rRNA. Acts on the fully assembled 30S ribosomal subunit.</text>
</comment>
<dbReference type="PANTHER" id="PTHR30027">
    <property type="entry name" value="RIBOSOMAL RNA SMALL SUBUNIT METHYLTRANSFERASE E"/>
    <property type="match status" value="1"/>
</dbReference>
<evidence type="ECO:0000256" key="6">
    <source>
        <dbReference type="ARBA" id="ARBA00022552"/>
    </source>
</evidence>
<evidence type="ECO:0000256" key="3">
    <source>
        <dbReference type="ARBA" id="ARBA00012328"/>
    </source>
</evidence>
<evidence type="ECO:0000256" key="10">
    <source>
        <dbReference type="ARBA" id="ARBA00025699"/>
    </source>
</evidence>
<dbReference type="SUPFAM" id="SSF88697">
    <property type="entry name" value="PUA domain-like"/>
    <property type="match status" value="1"/>
</dbReference>
<keyword evidence="6 12" id="KW-0698">rRNA processing</keyword>
<organism evidence="15 16">
    <name type="scientific">Tetzosporium hominis</name>
    <dbReference type="NCBI Taxonomy" id="2020506"/>
    <lineage>
        <taxon>Bacteria</taxon>
        <taxon>Bacillati</taxon>
        <taxon>Bacillota</taxon>
        <taxon>Bacilli</taxon>
        <taxon>Bacillales</taxon>
        <taxon>Caryophanaceae</taxon>
        <taxon>Tetzosporium</taxon>
    </lineage>
</organism>
<evidence type="ECO:0000256" key="12">
    <source>
        <dbReference type="PIRNR" id="PIRNR015601"/>
    </source>
</evidence>
<keyword evidence="5 12" id="KW-0963">Cytoplasm</keyword>
<comment type="subcellular location">
    <subcellularLocation>
        <location evidence="1 12">Cytoplasm</location>
    </subcellularLocation>
</comment>
<keyword evidence="16" id="KW-1185">Reference proteome</keyword>
<dbReference type="GO" id="GO:0070042">
    <property type="term" value="F:rRNA (uridine-N3-)-methyltransferase activity"/>
    <property type="evidence" value="ECO:0007669"/>
    <property type="project" value="TreeGrafter"/>
</dbReference>
<dbReference type="EC" id="2.1.1.193" evidence="3 12"/>
<sequence>MQRYFVQQAIDNRAVIEGEDAHHIQRVMRMKEADELIVVVAQQAFRAEITQLHKDSVDVQLLAPLERSVEMPVHVTIACGLPKGDKLDLVIQKATELGMTGFIPFEAERSIVKWDAKKWSKKQERFEKIAKEAAEQSHRTVIPTIHPIHNLNQLCEASNFYDYVWICDEEEAKKDTRIRFADHVKKVYDNKSILIVFGPEGGLARREVDALVRCGACGVKLGPRILRAETAPLYALSALSYEFE</sequence>
<gene>
    <name evidence="15" type="ORF">CF394_04845</name>
</gene>
<evidence type="ECO:0000256" key="5">
    <source>
        <dbReference type="ARBA" id="ARBA00022490"/>
    </source>
</evidence>
<evidence type="ECO:0000256" key="9">
    <source>
        <dbReference type="ARBA" id="ARBA00022691"/>
    </source>
</evidence>
<dbReference type="NCBIfam" id="NF008691">
    <property type="entry name" value="PRK11713.1-4"/>
    <property type="match status" value="1"/>
</dbReference>
<comment type="caution">
    <text evidence="15">The sequence shown here is derived from an EMBL/GenBank/DDBJ whole genome shotgun (WGS) entry which is preliminary data.</text>
</comment>
<evidence type="ECO:0000256" key="4">
    <source>
        <dbReference type="ARBA" id="ARBA00013673"/>
    </source>
</evidence>
<evidence type="ECO:0000256" key="1">
    <source>
        <dbReference type="ARBA" id="ARBA00004496"/>
    </source>
</evidence>
<feature type="domain" description="Ribosomal RNA small subunit methyltransferase E methyltransferase" evidence="13">
    <location>
        <begin position="70"/>
        <end position="239"/>
    </location>
</feature>
<evidence type="ECO:0000259" key="13">
    <source>
        <dbReference type="Pfam" id="PF04452"/>
    </source>
</evidence>
<dbReference type="PANTHER" id="PTHR30027:SF3">
    <property type="entry name" value="16S RRNA (URACIL(1498)-N(3))-METHYLTRANSFERASE"/>
    <property type="match status" value="1"/>
</dbReference>
<dbReference type="SUPFAM" id="SSF75217">
    <property type="entry name" value="alpha/beta knot"/>
    <property type="match status" value="1"/>
</dbReference>
<dbReference type="NCBIfam" id="TIGR00046">
    <property type="entry name" value="RsmE family RNA methyltransferase"/>
    <property type="match status" value="1"/>
</dbReference>
<dbReference type="Proteomes" id="UP000217065">
    <property type="component" value="Unassembled WGS sequence"/>
</dbReference>
<dbReference type="InterPro" id="IPR029026">
    <property type="entry name" value="tRNA_m1G_MTases_N"/>
</dbReference>
<name>A0A264W5J7_9BACL</name>
<dbReference type="Gene3D" id="2.40.240.20">
    <property type="entry name" value="Hypothetical PUA domain-like, domain 1"/>
    <property type="match status" value="1"/>
</dbReference>
<reference evidence="15 16" key="1">
    <citation type="submission" date="2017-07" db="EMBL/GenBank/DDBJ databases">
        <title>Tetzosporium hominis gen.nov. sp.nov.</title>
        <authorList>
            <person name="Tetz G."/>
            <person name="Tetz V."/>
        </authorList>
    </citation>
    <scope>NUCLEOTIDE SEQUENCE [LARGE SCALE GENOMIC DNA]</scope>
    <source>
        <strain evidence="15 16">VT-49</strain>
    </source>
</reference>
<keyword evidence="8 12" id="KW-0808">Transferase</keyword>
<evidence type="ECO:0000256" key="11">
    <source>
        <dbReference type="ARBA" id="ARBA00047944"/>
    </source>
</evidence>
<protein>
    <recommendedName>
        <fullName evidence="4 12">Ribosomal RNA small subunit methyltransferase E</fullName>
        <ecNumber evidence="3 12">2.1.1.193</ecNumber>
    </recommendedName>
</protein>
<dbReference type="InterPro" id="IPR046887">
    <property type="entry name" value="RsmE_PUA-like"/>
</dbReference>
<evidence type="ECO:0000256" key="8">
    <source>
        <dbReference type="ARBA" id="ARBA00022679"/>
    </source>
</evidence>
<proteinExistence type="inferred from homology"/>
<dbReference type="InterPro" id="IPR046886">
    <property type="entry name" value="RsmE_MTase_dom"/>
</dbReference>